<sequence length="134" mass="15321">MIKIIILFCLFSMIFGSPTIADEQQVVPKSIYIYRSGVFGPATEVTFGIEQHLANGQRISDDLYYQLLNALKNEFQSIPDGANYRPETPITDQHEFSAHSYQPTKKFNWSQAAKKRPHLLILLEELVERYGVLA</sequence>
<dbReference type="Proteomes" id="UP000007797">
    <property type="component" value="Unassembled WGS sequence"/>
</dbReference>
<protein>
    <submittedName>
        <fullName evidence="2">Uncharacterized protein</fullName>
    </submittedName>
</protein>
<reference evidence="3" key="1">
    <citation type="journal article" date="2011" name="Genome Res.">
        <title>Phylogeny-wide analysis of social amoeba genomes highlights ancient origins for complex intercellular communication.</title>
        <authorList>
            <person name="Heidel A.J."/>
            <person name="Lawal H.M."/>
            <person name="Felder M."/>
            <person name="Schilde C."/>
            <person name="Helps N.R."/>
            <person name="Tunggal B."/>
            <person name="Rivero F."/>
            <person name="John U."/>
            <person name="Schleicher M."/>
            <person name="Eichinger L."/>
            <person name="Platzer M."/>
            <person name="Noegel A.A."/>
            <person name="Schaap P."/>
            <person name="Gloeckner G."/>
        </authorList>
    </citation>
    <scope>NUCLEOTIDE SEQUENCE [LARGE SCALE GENOMIC DNA]</scope>
    <source>
        <strain evidence="3">SH3</strain>
    </source>
</reference>
<proteinExistence type="predicted"/>
<feature type="signal peptide" evidence="1">
    <location>
        <begin position="1"/>
        <end position="16"/>
    </location>
</feature>
<accession>F4PVZ2</accession>
<dbReference type="RefSeq" id="XP_004367139.1">
    <property type="nucleotide sequence ID" value="XM_004367082.1"/>
</dbReference>
<name>F4PVZ2_CACFS</name>
<keyword evidence="1" id="KW-0732">Signal</keyword>
<dbReference type="KEGG" id="dfa:DFA_07276"/>
<gene>
    <name evidence="2" type="ORF">DFA_07276</name>
</gene>
<evidence type="ECO:0000313" key="3">
    <source>
        <dbReference type="Proteomes" id="UP000007797"/>
    </source>
</evidence>
<evidence type="ECO:0000256" key="1">
    <source>
        <dbReference type="SAM" id="SignalP"/>
    </source>
</evidence>
<evidence type="ECO:0000313" key="2">
    <source>
        <dbReference type="EMBL" id="EGG20156.1"/>
    </source>
</evidence>
<dbReference type="EMBL" id="GL883013">
    <property type="protein sequence ID" value="EGG20156.1"/>
    <property type="molecule type" value="Genomic_DNA"/>
</dbReference>
<dbReference type="AlphaFoldDB" id="F4PVZ2"/>
<feature type="chain" id="PRO_5003315810" evidence="1">
    <location>
        <begin position="17"/>
        <end position="134"/>
    </location>
</feature>
<organism evidence="2 3">
    <name type="scientific">Cavenderia fasciculata</name>
    <name type="common">Slime mold</name>
    <name type="synonym">Dictyostelium fasciculatum</name>
    <dbReference type="NCBI Taxonomy" id="261658"/>
    <lineage>
        <taxon>Eukaryota</taxon>
        <taxon>Amoebozoa</taxon>
        <taxon>Evosea</taxon>
        <taxon>Eumycetozoa</taxon>
        <taxon>Dictyostelia</taxon>
        <taxon>Acytosteliales</taxon>
        <taxon>Cavenderiaceae</taxon>
        <taxon>Cavenderia</taxon>
    </lineage>
</organism>
<dbReference type="GeneID" id="14871847"/>
<keyword evidence="3" id="KW-1185">Reference proteome</keyword>